<gene>
    <name evidence="2" type="ORF">QE367_002980</name>
</gene>
<feature type="transmembrane region" description="Helical" evidence="1">
    <location>
        <begin position="46"/>
        <end position="64"/>
    </location>
</feature>
<proteinExistence type="predicted"/>
<dbReference type="NCBIfam" id="TIGR01167">
    <property type="entry name" value="LPXTG_anchor"/>
    <property type="match status" value="1"/>
</dbReference>
<evidence type="ECO:0000313" key="3">
    <source>
        <dbReference type="Proteomes" id="UP001260188"/>
    </source>
</evidence>
<name>A0ABU1I4F9_9MICO</name>
<evidence type="ECO:0000313" key="2">
    <source>
        <dbReference type="EMBL" id="MDR6168776.1"/>
    </source>
</evidence>
<keyword evidence="1" id="KW-0812">Transmembrane</keyword>
<comment type="caution">
    <text evidence="2">The sequence shown here is derived from an EMBL/GenBank/DDBJ whole genome shotgun (WGS) entry which is preliminary data.</text>
</comment>
<sequence length="78" mass="8241">MYSDLPAGSECVVTETQSCTTALVQVATADPVTVEILPATGGGEPYLGLMLGLGSMMVGLLVRGRNRCRSFTRMDDET</sequence>
<evidence type="ECO:0000256" key="1">
    <source>
        <dbReference type="SAM" id="Phobius"/>
    </source>
</evidence>
<organism evidence="2 3">
    <name type="scientific">Microbacterium paludicola</name>
    <dbReference type="NCBI Taxonomy" id="300019"/>
    <lineage>
        <taxon>Bacteria</taxon>
        <taxon>Bacillati</taxon>
        <taxon>Actinomycetota</taxon>
        <taxon>Actinomycetes</taxon>
        <taxon>Micrococcales</taxon>
        <taxon>Microbacteriaceae</taxon>
        <taxon>Microbacterium</taxon>
    </lineage>
</organism>
<dbReference type="Proteomes" id="UP001260188">
    <property type="component" value="Unassembled WGS sequence"/>
</dbReference>
<dbReference type="EMBL" id="JAVIZA010000001">
    <property type="protein sequence ID" value="MDR6168776.1"/>
    <property type="molecule type" value="Genomic_DNA"/>
</dbReference>
<reference evidence="2 3" key="1">
    <citation type="submission" date="2023-08" db="EMBL/GenBank/DDBJ databases">
        <title>Functional and genomic diversity of the sorghum phyllosphere microbiome.</title>
        <authorList>
            <person name="Shade A."/>
        </authorList>
    </citation>
    <scope>NUCLEOTIDE SEQUENCE [LARGE SCALE GENOMIC DNA]</scope>
    <source>
        <strain evidence="2 3">SORGH_AS_0919</strain>
    </source>
</reference>
<keyword evidence="3" id="KW-1185">Reference proteome</keyword>
<keyword evidence="1" id="KW-0472">Membrane</keyword>
<protein>
    <submittedName>
        <fullName evidence="2">LPXTG-motif cell wall-anchored protein</fullName>
    </submittedName>
</protein>
<accession>A0ABU1I4F9</accession>
<keyword evidence="1" id="KW-1133">Transmembrane helix</keyword>